<name>A0AA39HPT9_9BILA</name>
<evidence type="ECO:0000256" key="1">
    <source>
        <dbReference type="SAM" id="Phobius"/>
    </source>
</evidence>
<organism evidence="2 3">
    <name type="scientific">Steinernema hermaphroditum</name>
    <dbReference type="NCBI Taxonomy" id="289476"/>
    <lineage>
        <taxon>Eukaryota</taxon>
        <taxon>Metazoa</taxon>
        <taxon>Ecdysozoa</taxon>
        <taxon>Nematoda</taxon>
        <taxon>Chromadorea</taxon>
        <taxon>Rhabditida</taxon>
        <taxon>Tylenchina</taxon>
        <taxon>Panagrolaimomorpha</taxon>
        <taxon>Strongyloidoidea</taxon>
        <taxon>Steinernematidae</taxon>
        <taxon>Steinernema</taxon>
    </lineage>
</organism>
<evidence type="ECO:0000313" key="3">
    <source>
        <dbReference type="Proteomes" id="UP001175271"/>
    </source>
</evidence>
<proteinExistence type="predicted"/>
<keyword evidence="1" id="KW-0472">Membrane</keyword>
<evidence type="ECO:0000313" key="2">
    <source>
        <dbReference type="EMBL" id="KAK0408657.1"/>
    </source>
</evidence>
<keyword evidence="1" id="KW-1133">Transmembrane helix</keyword>
<accession>A0AA39HPT9</accession>
<comment type="caution">
    <text evidence="2">The sequence shown here is derived from an EMBL/GenBank/DDBJ whole genome shotgun (WGS) entry which is preliminary data.</text>
</comment>
<dbReference type="Proteomes" id="UP001175271">
    <property type="component" value="Unassembled WGS sequence"/>
</dbReference>
<reference evidence="2" key="1">
    <citation type="submission" date="2023-06" db="EMBL/GenBank/DDBJ databases">
        <title>Genomic analysis of the entomopathogenic nematode Steinernema hermaphroditum.</title>
        <authorList>
            <person name="Schwarz E.M."/>
            <person name="Heppert J.K."/>
            <person name="Baniya A."/>
            <person name="Schwartz H.T."/>
            <person name="Tan C.-H."/>
            <person name="Antoshechkin I."/>
            <person name="Sternberg P.W."/>
            <person name="Goodrich-Blair H."/>
            <person name="Dillman A.R."/>
        </authorList>
    </citation>
    <scope>NUCLEOTIDE SEQUENCE</scope>
    <source>
        <strain evidence="2">PS9179</strain>
        <tissue evidence="2">Whole animal</tissue>
    </source>
</reference>
<sequence length="180" mass="20103">MSADHERCCCGCMHVMTGTLIITIIIVGGYGLHMALSFYQPPSIAGYDYETDASEDSYEVAVSRCFDMFTIFGGVLALVALKTKSPKLLLPLMIKMMLYFICLTLQALIIQFGIFIPEPVFEILRLFSTGWYVSPTESAVNALSALVEVWLLSTIYRCYVYLSSLLNDSSRHVALQMHSI</sequence>
<dbReference type="AlphaFoldDB" id="A0AA39HPT9"/>
<feature type="transmembrane region" description="Helical" evidence="1">
    <location>
        <begin position="12"/>
        <end position="32"/>
    </location>
</feature>
<keyword evidence="1" id="KW-0812">Transmembrane</keyword>
<feature type="transmembrane region" description="Helical" evidence="1">
    <location>
        <begin position="61"/>
        <end position="81"/>
    </location>
</feature>
<feature type="transmembrane region" description="Helical" evidence="1">
    <location>
        <begin position="93"/>
        <end position="116"/>
    </location>
</feature>
<keyword evidence="3" id="KW-1185">Reference proteome</keyword>
<dbReference type="EMBL" id="JAUCMV010000003">
    <property type="protein sequence ID" value="KAK0408657.1"/>
    <property type="molecule type" value="Genomic_DNA"/>
</dbReference>
<protein>
    <submittedName>
        <fullName evidence="2">Uncharacterized protein</fullName>
    </submittedName>
</protein>
<gene>
    <name evidence="2" type="ORF">QR680_004079</name>
</gene>